<protein>
    <submittedName>
        <fullName evidence="1">Uncharacterized protein</fullName>
    </submittedName>
</protein>
<dbReference type="Proteomes" id="UP000886653">
    <property type="component" value="Unassembled WGS sequence"/>
</dbReference>
<comment type="caution">
    <text evidence="1">The sequence shown here is derived from an EMBL/GenBank/DDBJ whole genome shotgun (WGS) entry which is preliminary data.</text>
</comment>
<organism evidence="1 2">
    <name type="scientific">Cronartium quercuum f. sp. fusiforme G11</name>
    <dbReference type="NCBI Taxonomy" id="708437"/>
    <lineage>
        <taxon>Eukaryota</taxon>
        <taxon>Fungi</taxon>
        <taxon>Dikarya</taxon>
        <taxon>Basidiomycota</taxon>
        <taxon>Pucciniomycotina</taxon>
        <taxon>Pucciniomycetes</taxon>
        <taxon>Pucciniales</taxon>
        <taxon>Coleosporiaceae</taxon>
        <taxon>Cronartium</taxon>
    </lineage>
</organism>
<gene>
    <name evidence="1" type="ORF">CROQUDRAFT_666423</name>
</gene>
<dbReference type="AlphaFoldDB" id="A0A9P6N5V4"/>
<dbReference type="EMBL" id="MU167578">
    <property type="protein sequence ID" value="KAG0139483.1"/>
    <property type="molecule type" value="Genomic_DNA"/>
</dbReference>
<accession>A0A9P6N5V4</accession>
<evidence type="ECO:0000313" key="2">
    <source>
        <dbReference type="Proteomes" id="UP000886653"/>
    </source>
</evidence>
<keyword evidence="2" id="KW-1185">Reference proteome</keyword>
<sequence length="90" mass="10437">MFLDHFGAPHHYTCLHPLAPPHAQPLPHCLHSYTMLGIPLNSFVHSHYLTLFLTQLVIHTYTSDHTFPYSTHLPHTSEFISPPFFFILLF</sequence>
<proteinExistence type="predicted"/>
<reference evidence="1" key="1">
    <citation type="submission" date="2013-11" db="EMBL/GenBank/DDBJ databases">
        <title>Genome sequence of the fusiform rust pathogen reveals effectors for host alternation and coevolution with pine.</title>
        <authorList>
            <consortium name="DOE Joint Genome Institute"/>
            <person name="Smith K."/>
            <person name="Pendleton A."/>
            <person name="Kubisiak T."/>
            <person name="Anderson C."/>
            <person name="Salamov A."/>
            <person name="Aerts A."/>
            <person name="Riley R."/>
            <person name="Clum A."/>
            <person name="Lindquist E."/>
            <person name="Ence D."/>
            <person name="Campbell M."/>
            <person name="Kronenberg Z."/>
            <person name="Feau N."/>
            <person name="Dhillon B."/>
            <person name="Hamelin R."/>
            <person name="Burleigh J."/>
            <person name="Smith J."/>
            <person name="Yandell M."/>
            <person name="Nelson C."/>
            <person name="Grigoriev I."/>
            <person name="Davis J."/>
        </authorList>
    </citation>
    <scope>NUCLEOTIDE SEQUENCE</scope>
    <source>
        <strain evidence="1">G11</strain>
    </source>
</reference>
<evidence type="ECO:0000313" key="1">
    <source>
        <dbReference type="EMBL" id="KAG0139483.1"/>
    </source>
</evidence>
<name>A0A9P6N5V4_9BASI</name>